<protein>
    <recommendedName>
        <fullName evidence="3">Peptidase S1 domain-containing protein</fullName>
    </recommendedName>
</protein>
<keyword evidence="2" id="KW-0720">Serine protease</keyword>
<dbReference type="PROSITE" id="PS50240">
    <property type="entry name" value="TRYPSIN_DOM"/>
    <property type="match status" value="1"/>
</dbReference>
<reference evidence="4" key="1">
    <citation type="submission" date="2020-11" db="EMBL/GenBank/DDBJ databases">
        <authorList>
            <person name="Tran Van P."/>
        </authorList>
    </citation>
    <scope>NUCLEOTIDE SEQUENCE</scope>
</reference>
<dbReference type="CDD" id="cd00190">
    <property type="entry name" value="Tryp_SPc"/>
    <property type="match status" value="1"/>
</dbReference>
<evidence type="ECO:0000259" key="3">
    <source>
        <dbReference type="PROSITE" id="PS50240"/>
    </source>
</evidence>
<dbReference type="SUPFAM" id="SSF50494">
    <property type="entry name" value="Trypsin-like serine proteases"/>
    <property type="match status" value="3"/>
</dbReference>
<keyword evidence="5" id="KW-1185">Reference proteome</keyword>
<evidence type="ECO:0000256" key="1">
    <source>
        <dbReference type="ARBA" id="ARBA00023157"/>
    </source>
</evidence>
<name>A0A7R9BUH2_9CRUS</name>
<dbReference type="GO" id="GO:0006508">
    <property type="term" value="P:proteolysis"/>
    <property type="evidence" value="ECO:0007669"/>
    <property type="project" value="UniProtKB-KW"/>
</dbReference>
<keyword evidence="2" id="KW-0645">Protease</keyword>
<organism evidence="4">
    <name type="scientific">Notodromas monacha</name>
    <dbReference type="NCBI Taxonomy" id="399045"/>
    <lineage>
        <taxon>Eukaryota</taxon>
        <taxon>Metazoa</taxon>
        <taxon>Ecdysozoa</taxon>
        <taxon>Arthropoda</taxon>
        <taxon>Crustacea</taxon>
        <taxon>Oligostraca</taxon>
        <taxon>Ostracoda</taxon>
        <taxon>Podocopa</taxon>
        <taxon>Podocopida</taxon>
        <taxon>Cypridocopina</taxon>
        <taxon>Cypridoidea</taxon>
        <taxon>Cyprididae</taxon>
        <taxon>Notodromas</taxon>
    </lineage>
</organism>
<dbReference type="EMBL" id="CAJPEX010002174">
    <property type="protein sequence ID" value="CAG0920589.1"/>
    <property type="molecule type" value="Genomic_DNA"/>
</dbReference>
<dbReference type="EMBL" id="OA884211">
    <property type="protein sequence ID" value="CAD7280437.1"/>
    <property type="molecule type" value="Genomic_DNA"/>
</dbReference>
<accession>A0A7R9BUH2</accession>
<dbReference type="Pfam" id="PF00089">
    <property type="entry name" value="Trypsin"/>
    <property type="match status" value="3"/>
</dbReference>
<keyword evidence="2" id="KW-0378">Hydrolase</keyword>
<dbReference type="PRINTS" id="PR00722">
    <property type="entry name" value="CHYMOTRYPSIN"/>
</dbReference>
<dbReference type="PANTHER" id="PTHR24252:SF7">
    <property type="entry name" value="HYALIN"/>
    <property type="match status" value="1"/>
</dbReference>
<dbReference type="PROSITE" id="PS00134">
    <property type="entry name" value="TRYPSIN_HIS"/>
    <property type="match status" value="3"/>
</dbReference>
<evidence type="ECO:0000313" key="5">
    <source>
        <dbReference type="Proteomes" id="UP000678499"/>
    </source>
</evidence>
<dbReference type="AlphaFoldDB" id="A0A7R9BUH2"/>
<proteinExistence type="predicted"/>
<dbReference type="InterPro" id="IPR009003">
    <property type="entry name" value="Peptidase_S1_PA"/>
</dbReference>
<dbReference type="GO" id="GO:0004252">
    <property type="term" value="F:serine-type endopeptidase activity"/>
    <property type="evidence" value="ECO:0007669"/>
    <property type="project" value="InterPro"/>
</dbReference>
<sequence>MEKRNNRNRRMDFASFLKALSIIFEIVQRGEIDVNNVRDLFSALSPIISREARMIRTEDCKMRILCELAASPQKFFPVGEIFMREISSLHQVTRTDTKEGRLLNFLNAAEAGFKAKNLSQCEATFRNCAIGCSDIFDLRKLRLISLLDQEMEPVSEIPEVLPQNDHDVDEIQPAALNALEETAENEGKKRNPGIYDLADPAQVAEYQTILNASATVENCGRENGGNRILGGWQVANQGYYPWIVRLSSGCGGTLVSDRWIVTAAHCVTMTSLVLTFLRISFIFCSKTVFPNPWSMEEMEPVSEIPEVLPQNDPDVGEIQPAALNALEETAENEGKKRNPGIYDLADPAQVAEYQTILNASATVESCGGTLVSDRWIVTAAHCVTMYTSPSQLSIKFREHQLFAPDVGEFQVQGKTILYYSTLYNPSGLAYDIALVELSVPVTITGGSYIRPACLIAQGFDTNGFTGVPIGWGIYINGYGSQAPVLRETRVSIINRNNCLKAGGVPSTTHICGYTKGAGICYGDSGGPLTVLSSGKHYFAGVTSGSFGDKQNNICNTNVPQYFTQATHVFPTPGNTRGKVGLTSGLLQCGELGARLEPTNSQSSKGYNVPKKILALHVLRNAHKEKDMNKMHNPPGNRAYEMKPVSEIPEVFSQNDLEVGEIQTAALNALEDTGENQEKQRNPGIYDLSDPAQVAEYQTILNASATVENCGRINGGMNRILGGWPVENQGFYPWIVRLSSGCGGTVVSDRWIVTAAHCIT</sequence>
<dbReference type="InterPro" id="IPR033116">
    <property type="entry name" value="TRYPSIN_SER"/>
</dbReference>
<keyword evidence="1" id="KW-1015">Disulfide bond</keyword>
<dbReference type="InterPro" id="IPR001314">
    <property type="entry name" value="Peptidase_S1A"/>
</dbReference>
<evidence type="ECO:0000256" key="2">
    <source>
        <dbReference type="RuleBase" id="RU363034"/>
    </source>
</evidence>
<dbReference type="PANTHER" id="PTHR24252">
    <property type="entry name" value="ACROSIN-RELATED"/>
    <property type="match status" value="1"/>
</dbReference>
<dbReference type="PROSITE" id="PS00135">
    <property type="entry name" value="TRYPSIN_SER"/>
    <property type="match status" value="1"/>
</dbReference>
<dbReference type="Gene3D" id="2.40.10.10">
    <property type="entry name" value="Trypsin-like serine proteases"/>
    <property type="match status" value="3"/>
</dbReference>
<dbReference type="SMART" id="SM00020">
    <property type="entry name" value="Tryp_SPc"/>
    <property type="match status" value="1"/>
</dbReference>
<gene>
    <name evidence="4" type="ORF">NMOB1V02_LOCUS8097</name>
</gene>
<feature type="non-terminal residue" evidence="4">
    <location>
        <position position="1"/>
    </location>
</feature>
<dbReference type="InterPro" id="IPR001254">
    <property type="entry name" value="Trypsin_dom"/>
</dbReference>
<dbReference type="Proteomes" id="UP000678499">
    <property type="component" value="Unassembled WGS sequence"/>
</dbReference>
<dbReference type="InterPro" id="IPR043504">
    <property type="entry name" value="Peptidase_S1_PA_chymotrypsin"/>
</dbReference>
<dbReference type="InterPro" id="IPR018114">
    <property type="entry name" value="TRYPSIN_HIS"/>
</dbReference>
<feature type="domain" description="Peptidase S1" evidence="3">
    <location>
        <begin position="228"/>
        <end position="569"/>
    </location>
</feature>
<evidence type="ECO:0000313" key="4">
    <source>
        <dbReference type="EMBL" id="CAD7280437.1"/>
    </source>
</evidence>